<name>A0A225DJI2_9BACT</name>
<dbReference type="Proteomes" id="UP000214646">
    <property type="component" value="Unassembled WGS sequence"/>
</dbReference>
<dbReference type="EMBL" id="NIDE01000005">
    <property type="protein sequence ID" value="OWK41620.1"/>
    <property type="molecule type" value="Genomic_DNA"/>
</dbReference>
<proteinExistence type="predicted"/>
<dbReference type="InterPro" id="IPR025402">
    <property type="entry name" value="DMP19_C"/>
</dbReference>
<organism evidence="2 3">
    <name type="scientific">Fimbriiglobus ruber</name>
    <dbReference type="NCBI Taxonomy" id="1908690"/>
    <lineage>
        <taxon>Bacteria</taxon>
        <taxon>Pseudomonadati</taxon>
        <taxon>Planctomycetota</taxon>
        <taxon>Planctomycetia</taxon>
        <taxon>Gemmatales</taxon>
        <taxon>Gemmataceae</taxon>
        <taxon>Fimbriiglobus</taxon>
    </lineage>
</organism>
<reference evidence="3" key="1">
    <citation type="submission" date="2017-06" db="EMBL/GenBank/DDBJ databases">
        <title>Genome analysis of Fimbriiglobus ruber SP5, the first member of the order Planctomycetales with confirmed chitinolytic capability.</title>
        <authorList>
            <person name="Ravin N.V."/>
            <person name="Rakitin A.L."/>
            <person name="Ivanova A.A."/>
            <person name="Beletsky A.V."/>
            <person name="Kulichevskaya I.S."/>
            <person name="Mardanov A.V."/>
            <person name="Dedysh S.N."/>
        </authorList>
    </citation>
    <scope>NUCLEOTIDE SEQUENCE [LARGE SCALE GENOMIC DNA]</scope>
    <source>
        <strain evidence="3">SP5</strain>
    </source>
</reference>
<gene>
    <name evidence="2" type="ORF">FRUB_03698</name>
</gene>
<evidence type="ECO:0000313" key="2">
    <source>
        <dbReference type="EMBL" id="OWK41620.1"/>
    </source>
</evidence>
<dbReference type="Pfam" id="PF14300">
    <property type="entry name" value="DMP19"/>
    <property type="match status" value="1"/>
</dbReference>
<keyword evidence="3" id="KW-1185">Reference proteome</keyword>
<sequence>MLSVAEFDAIPADDEYPIDGYYETLIDRNERITHEVYEQPERLKELTAGQRMLIQLGTFDSQVKNGGVTQFFWNCTEHIFDVADWIEQLTLPELQANYDRALEALVGKKDRWLELRAEWIQGRDNPNWVSFRQTYELLELGWFDKTYFDKHGYNERQEWVQQSRGFHHTLLTRLAGYVCVHRTEFVTE</sequence>
<evidence type="ECO:0000259" key="1">
    <source>
        <dbReference type="Pfam" id="PF14300"/>
    </source>
</evidence>
<dbReference type="Gene3D" id="1.20.1420.60">
    <property type="match status" value="1"/>
</dbReference>
<dbReference type="AlphaFoldDB" id="A0A225DJI2"/>
<protein>
    <recommendedName>
        <fullName evidence="1">DNA mimic protein DMP19 C-terminal domain-containing protein</fullName>
    </recommendedName>
</protein>
<evidence type="ECO:0000313" key="3">
    <source>
        <dbReference type="Proteomes" id="UP000214646"/>
    </source>
</evidence>
<feature type="domain" description="DNA mimic protein DMP19 C-terminal" evidence="1">
    <location>
        <begin position="45"/>
        <end position="151"/>
    </location>
</feature>
<accession>A0A225DJI2</accession>
<comment type="caution">
    <text evidence="2">The sequence shown here is derived from an EMBL/GenBank/DDBJ whole genome shotgun (WGS) entry which is preliminary data.</text>
</comment>